<comment type="caution">
    <text evidence="2">The sequence shown here is derived from an EMBL/GenBank/DDBJ whole genome shotgun (WGS) entry which is preliminary data.</text>
</comment>
<dbReference type="EMBL" id="JABFDY010000004">
    <property type="protein sequence ID" value="KAF7707837.1"/>
    <property type="molecule type" value="Genomic_DNA"/>
</dbReference>
<feature type="compositionally biased region" description="Polar residues" evidence="1">
    <location>
        <begin position="67"/>
        <end position="76"/>
    </location>
</feature>
<organism evidence="2 3">
    <name type="scientific">Silurus meridionalis</name>
    <name type="common">Southern catfish</name>
    <name type="synonym">Silurus soldatovi meridionalis</name>
    <dbReference type="NCBI Taxonomy" id="175797"/>
    <lineage>
        <taxon>Eukaryota</taxon>
        <taxon>Metazoa</taxon>
        <taxon>Chordata</taxon>
        <taxon>Craniata</taxon>
        <taxon>Vertebrata</taxon>
        <taxon>Euteleostomi</taxon>
        <taxon>Actinopterygii</taxon>
        <taxon>Neopterygii</taxon>
        <taxon>Teleostei</taxon>
        <taxon>Ostariophysi</taxon>
        <taxon>Siluriformes</taxon>
        <taxon>Siluridae</taxon>
        <taxon>Silurus</taxon>
    </lineage>
</organism>
<keyword evidence="3" id="KW-1185">Reference proteome</keyword>
<protein>
    <submittedName>
        <fullName evidence="2">Uncharacterized protein</fullName>
    </submittedName>
</protein>
<evidence type="ECO:0000256" key="1">
    <source>
        <dbReference type="SAM" id="MobiDB-lite"/>
    </source>
</evidence>
<reference evidence="2" key="1">
    <citation type="submission" date="2020-08" db="EMBL/GenBank/DDBJ databases">
        <title>Chromosome-level assembly of Southern catfish (Silurus meridionalis) provides insights into visual adaptation to the nocturnal and benthic lifestyles.</title>
        <authorList>
            <person name="Zhang Y."/>
            <person name="Wang D."/>
            <person name="Peng Z."/>
        </authorList>
    </citation>
    <scope>NUCLEOTIDE SEQUENCE</scope>
    <source>
        <strain evidence="2">SWU-2019-XX</strain>
        <tissue evidence="2">Muscle</tissue>
    </source>
</reference>
<proteinExistence type="predicted"/>
<evidence type="ECO:0000313" key="2">
    <source>
        <dbReference type="EMBL" id="KAF7707837.1"/>
    </source>
</evidence>
<gene>
    <name evidence="2" type="ORF">HF521_016894</name>
</gene>
<dbReference type="AlphaFoldDB" id="A0A8T0BQI4"/>
<accession>A0A8T0BQI4</accession>
<evidence type="ECO:0000313" key="3">
    <source>
        <dbReference type="Proteomes" id="UP000606274"/>
    </source>
</evidence>
<name>A0A8T0BQI4_SILME</name>
<dbReference type="Proteomes" id="UP000606274">
    <property type="component" value="Unassembled WGS sequence"/>
</dbReference>
<sequence>MGLKSPVPLRSRREPSSAQVSKSPVPLRSRRAQFRSGLEEPSSAQVSKSPVPLRSRRELRSVPERPVSSSLSLSDP</sequence>
<feature type="region of interest" description="Disordered" evidence="1">
    <location>
        <begin position="1"/>
        <end position="76"/>
    </location>
</feature>